<keyword evidence="6" id="KW-0742">SOS response</keyword>
<dbReference type="InterPro" id="IPR035901">
    <property type="entry name" value="GIY-YIG_endonuc_sf"/>
</dbReference>
<evidence type="ECO:0000256" key="1">
    <source>
        <dbReference type="ARBA" id="ARBA00022490"/>
    </source>
</evidence>
<dbReference type="Pfam" id="PF02151">
    <property type="entry name" value="UVR"/>
    <property type="match status" value="1"/>
</dbReference>
<dbReference type="SUPFAM" id="SSF46600">
    <property type="entry name" value="C-terminal UvrC-binding domain of UvrB"/>
    <property type="match status" value="1"/>
</dbReference>
<dbReference type="PROSITE" id="PS50151">
    <property type="entry name" value="UVR"/>
    <property type="match status" value="1"/>
</dbReference>
<gene>
    <name evidence="6" type="primary">uvrC</name>
    <name evidence="10" type="ORF">J2S06_000212</name>
</gene>
<dbReference type="Gene3D" id="3.30.420.340">
    <property type="entry name" value="UvrC, RNAse H endonuclease domain"/>
    <property type="match status" value="1"/>
</dbReference>
<dbReference type="SUPFAM" id="SSF82771">
    <property type="entry name" value="GIY-YIG endonuclease"/>
    <property type="match status" value="1"/>
</dbReference>
<evidence type="ECO:0000256" key="2">
    <source>
        <dbReference type="ARBA" id="ARBA00022763"/>
    </source>
</evidence>
<evidence type="ECO:0000259" key="7">
    <source>
        <dbReference type="PROSITE" id="PS50151"/>
    </source>
</evidence>
<dbReference type="InterPro" id="IPR047296">
    <property type="entry name" value="GIY-YIG_UvrC_Cho"/>
</dbReference>
<dbReference type="Pfam" id="PF08459">
    <property type="entry name" value="UvrC_RNaseH_dom"/>
    <property type="match status" value="1"/>
</dbReference>
<comment type="subcellular location">
    <subcellularLocation>
        <location evidence="6">Cytoplasm</location>
    </subcellularLocation>
</comment>
<dbReference type="NCBIfam" id="NF001824">
    <property type="entry name" value="PRK00558.1-5"/>
    <property type="match status" value="1"/>
</dbReference>
<evidence type="ECO:0000259" key="9">
    <source>
        <dbReference type="PROSITE" id="PS50165"/>
    </source>
</evidence>
<dbReference type="Pfam" id="PF22920">
    <property type="entry name" value="UvrC_RNaseH"/>
    <property type="match status" value="1"/>
</dbReference>
<comment type="similarity">
    <text evidence="6">Belongs to the UvrC family.</text>
</comment>
<evidence type="ECO:0000259" key="8">
    <source>
        <dbReference type="PROSITE" id="PS50164"/>
    </source>
</evidence>
<dbReference type="InterPro" id="IPR001162">
    <property type="entry name" value="UvrC_RNase_H_dom"/>
</dbReference>
<dbReference type="Gene3D" id="4.10.860.10">
    <property type="entry name" value="UVR domain"/>
    <property type="match status" value="1"/>
</dbReference>
<keyword evidence="4 6" id="KW-0267">Excision nuclease</keyword>
<feature type="domain" description="UvrC family homology region profile" evidence="9">
    <location>
        <begin position="250"/>
        <end position="469"/>
    </location>
</feature>
<dbReference type="InterPro" id="IPR050066">
    <property type="entry name" value="UvrABC_protein_C"/>
</dbReference>
<evidence type="ECO:0000256" key="4">
    <source>
        <dbReference type="ARBA" id="ARBA00022881"/>
    </source>
</evidence>
<protein>
    <recommendedName>
        <fullName evidence="6">UvrABC system protein C</fullName>
        <shortName evidence="6">Protein UvrC</shortName>
    </recommendedName>
    <alternativeName>
        <fullName evidence="6">Excinuclease ABC subunit C</fullName>
    </alternativeName>
</protein>
<evidence type="ECO:0000256" key="6">
    <source>
        <dbReference type="HAMAP-Rule" id="MF_00203"/>
    </source>
</evidence>
<comment type="function">
    <text evidence="6">The UvrABC repair system catalyzes the recognition and processing of DNA lesions. UvrC both incises the 5' and 3' sides of the lesion. The N-terminal half is responsible for the 3' incision and the C-terminal half is responsible for the 5' incision.</text>
</comment>
<keyword evidence="1 6" id="KW-0963">Cytoplasm</keyword>
<dbReference type="PANTHER" id="PTHR30562">
    <property type="entry name" value="UVRC/OXIDOREDUCTASE"/>
    <property type="match status" value="1"/>
</dbReference>
<dbReference type="HAMAP" id="MF_00203">
    <property type="entry name" value="UvrC"/>
    <property type="match status" value="1"/>
</dbReference>
<dbReference type="NCBIfam" id="TIGR00194">
    <property type="entry name" value="uvrC"/>
    <property type="match status" value="1"/>
</dbReference>
<dbReference type="Pfam" id="PF01541">
    <property type="entry name" value="GIY-YIG"/>
    <property type="match status" value="1"/>
</dbReference>
<evidence type="ECO:0000256" key="3">
    <source>
        <dbReference type="ARBA" id="ARBA00022769"/>
    </source>
</evidence>
<dbReference type="PROSITE" id="PS50165">
    <property type="entry name" value="UVRC"/>
    <property type="match status" value="1"/>
</dbReference>
<evidence type="ECO:0000256" key="5">
    <source>
        <dbReference type="ARBA" id="ARBA00023204"/>
    </source>
</evidence>
<keyword evidence="11" id="KW-1185">Reference proteome</keyword>
<evidence type="ECO:0000313" key="11">
    <source>
        <dbReference type="Proteomes" id="UP001225646"/>
    </source>
</evidence>
<feature type="domain" description="GIY-YIG" evidence="8">
    <location>
        <begin position="17"/>
        <end position="94"/>
    </location>
</feature>
<dbReference type="InterPro" id="IPR000305">
    <property type="entry name" value="GIY-YIG_endonuc"/>
</dbReference>
<keyword evidence="5 6" id="KW-0234">DNA repair</keyword>
<evidence type="ECO:0000313" key="10">
    <source>
        <dbReference type="EMBL" id="MDQ0161142.1"/>
    </source>
</evidence>
<organism evidence="10 11">
    <name type="scientific">Aeribacillus alveayuensis</name>
    <dbReference type="NCBI Taxonomy" id="279215"/>
    <lineage>
        <taxon>Bacteria</taxon>
        <taxon>Bacillati</taxon>
        <taxon>Bacillota</taxon>
        <taxon>Bacilli</taxon>
        <taxon>Bacillales</taxon>
        <taxon>Bacillaceae</taxon>
        <taxon>Aeribacillus</taxon>
    </lineage>
</organism>
<dbReference type="PROSITE" id="PS50164">
    <property type="entry name" value="GIY_YIG"/>
    <property type="match status" value="1"/>
</dbReference>
<keyword evidence="3 6" id="KW-0228">DNA excision</keyword>
<dbReference type="Pfam" id="PF14520">
    <property type="entry name" value="HHH_5"/>
    <property type="match status" value="1"/>
</dbReference>
<dbReference type="InterPro" id="IPR001943">
    <property type="entry name" value="UVR_dom"/>
</dbReference>
<dbReference type="Gene3D" id="1.10.150.20">
    <property type="entry name" value="5' to 3' exonuclease, C-terminal subdomain"/>
    <property type="match status" value="1"/>
</dbReference>
<keyword evidence="2 6" id="KW-0227">DNA damage</keyword>
<comment type="caution">
    <text evidence="10">The sequence shown here is derived from an EMBL/GenBank/DDBJ whole genome shotgun (WGS) entry which is preliminary data.</text>
</comment>
<dbReference type="EMBL" id="JAUSTR010000001">
    <property type="protein sequence ID" value="MDQ0161142.1"/>
    <property type="molecule type" value="Genomic_DNA"/>
</dbReference>
<dbReference type="Gene3D" id="3.40.1440.10">
    <property type="entry name" value="GIY-YIG endonuclease"/>
    <property type="match status" value="1"/>
</dbReference>
<comment type="subunit">
    <text evidence="6">Interacts with UvrB in an incision complex.</text>
</comment>
<sequence>MIKMYEHLKEKLALLPDQPGCYLMKDKHGTVIYVGKAKVLKNRVRSYFTGTHDGKTLRLVNEIADFEYIVTSSDIEALLLEMNLIKKHDPKYNVMLKDDKSYPFIKITAERHPRLIVTRKVKKDKGKYFGPYPNVQAARETKKLLDRMYPLRKCHTLPDRVCLYYHMGQCLAPCVNDISEETNKKMVEGISRFLKGGYQEVKKELTEKMLKASEALEFEKAKEYRDQIAYIETLMKKQKMVLNDFVDRDVFAYYYDKGWMCVQVFFIRQGNLIERDVSIFPIYREPEEEFLTFLGQFYSQNHHILPKEILLPDDVEADLVKELLQIEVLQPKRGVKKDLVLLAYKNAKISLKEKFSLIERDEDRTIKAIENLGKHLKIPTPQRIEAFDNSNIQGTDAVSAMVVFTDGKPNKKEYRKFKIKSVEGPDDYESMKEVIRRRYTRVLKESLPLADLIIVDGGKGQISAARDVLENELGLDIPVAGLVKDEKHRTAHLVIGSPPEVVELERNSQEFYLLQRIQDEVHRFAITFHRQVRSKQAFKSVLDDIPGVGQKRKQQLLKAFGSIDQMKKANLEDLRRAGMPKNIAQKILEKFKS</sequence>
<dbReference type="InterPro" id="IPR004791">
    <property type="entry name" value="UvrC"/>
</dbReference>
<dbReference type="CDD" id="cd10434">
    <property type="entry name" value="GIY-YIG_UvrC_Cho"/>
    <property type="match status" value="1"/>
</dbReference>
<dbReference type="SMART" id="SM00465">
    <property type="entry name" value="GIYc"/>
    <property type="match status" value="1"/>
</dbReference>
<reference evidence="10 11" key="1">
    <citation type="submission" date="2023-07" db="EMBL/GenBank/DDBJ databases">
        <title>Genomic Encyclopedia of Type Strains, Phase IV (KMG-IV): sequencing the most valuable type-strain genomes for metagenomic binning, comparative biology and taxonomic classification.</title>
        <authorList>
            <person name="Goeker M."/>
        </authorList>
    </citation>
    <scope>NUCLEOTIDE SEQUENCE [LARGE SCALE GENOMIC DNA]</scope>
    <source>
        <strain evidence="10 11">DSM 19092</strain>
    </source>
</reference>
<feature type="domain" description="UVR" evidence="7">
    <location>
        <begin position="199"/>
        <end position="234"/>
    </location>
</feature>
<dbReference type="SUPFAM" id="SSF47781">
    <property type="entry name" value="RuvA domain 2-like"/>
    <property type="match status" value="1"/>
</dbReference>
<proteinExistence type="inferred from homology"/>
<dbReference type="InterPro" id="IPR036876">
    <property type="entry name" value="UVR_dom_sf"/>
</dbReference>
<accession>A0ABT9VJK9</accession>
<dbReference type="InterPro" id="IPR038476">
    <property type="entry name" value="UvrC_RNase_H_dom_sf"/>
</dbReference>
<name>A0ABT9VJK9_9BACI</name>
<dbReference type="InterPro" id="IPR010994">
    <property type="entry name" value="RuvA_2-like"/>
</dbReference>
<dbReference type="Proteomes" id="UP001225646">
    <property type="component" value="Unassembled WGS sequence"/>
</dbReference>
<dbReference type="PANTHER" id="PTHR30562:SF1">
    <property type="entry name" value="UVRABC SYSTEM PROTEIN C"/>
    <property type="match status" value="1"/>
</dbReference>